<dbReference type="InterPro" id="IPR044610">
    <property type="entry name" value="GLCAT14A/B/C"/>
</dbReference>
<dbReference type="AlphaFoldDB" id="A0A0K9Q4G4"/>
<sequence length="405" mass="46651">MERKWAFPLVFTSVFSIILLITSYNMGLIFSTTSISTFFANLPPTIRSQQYSTSRSSSYLPRLVYLISGSKGDIDKLWRTLFALYHPRNYYVLHLDRESPVTERNELQRRVADEVLFGKVGNVEMIINANVVTYRGPTMVTTTLHAAALVLRRSNDWDWFINLSASDYPLMTQDDILQGFSSLPRNLNFVEHTGKLGWKESQRARPLIVDPGLYRKNKSDIIWLNEQREVPTAFKLFTGSAWVGLSREFIEYCVWGWDNIPRLVLMYYSNFISSPESYFQTVICNVPKYAATVVNHDIHYIAWDNPPQQHPHILDVTDYQRLIDSNAPFARKFRVNDQLLDRIDVEILGRKNGSFTPGGWCEDHPICSDVGDINKVQPGPGFKRLTTLMDSIVRSKAFLQNQCKK</sequence>
<dbReference type="STRING" id="29655.A0A0K9Q4G4"/>
<evidence type="ECO:0000256" key="5">
    <source>
        <dbReference type="ARBA" id="ARBA00023180"/>
    </source>
</evidence>
<keyword evidence="4 6" id="KW-0472">Membrane</keyword>
<keyword evidence="2" id="KW-0328">Glycosyltransferase</keyword>
<dbReference type="InterPro" id="IPR003406">
    <property type="entry name" value="Glyco_trans_14"/>
</dbReference>
<evidence type="ECO:0000256" key="3">
    <source>
        <dbReference type="ARBA" id="ARBA00022679"/>
    </source>
</evidence>
<dbReference type="Proteomes" id="UP000036987">
    <property type="component" value="Unassembled WGS sequence"/>
</dbReference>
<evidence type="ECO:0000256" key="6">
    <source>
        <dbReference type="SAM" id="Phobius"/>
    </source>
</evidence>
<evidence type="ECO:0000256" key="1">
    <source>
        <dbReference type="ARBA" id="ARBA00004606"/>
    </source>
</evidence>
<organism evidence="7 8">
    <name type="scientific">Zostera marina</name>
    <name type="common">Eelgrass</name>
    <dbReference type="NCBI Taxonomy" id="29655"/>
    <lineage>
        <taxon>Eukaryota</taxon>
        <taxon>Viridiplantae</taxon>
        <taxon>Streptophyta</taxon>
        <taxon>Embryophyta</taxon>
        <taxon>Tracheophyta</taxon>
        <taxon>Spermatophyta</taxon>
        <taxon>Magnoliopsida</taxon>
        <taxon>Liliopsida</taxon>
        <taxon>Zosteraceae</taxon>
        <taxon>Zostera</taxon>
    </lineage>
</organism>
<comment type="caution">
    <text evidence="7">The sequence shown here is derived from an EMBL/GenBank/DDBJ whole genome shotgun (WGS) entry which is preliminary data.</text>
</comment>
<dbReference type="GO" id="GO:0015020">
    <property type="term" value="F:glucuronosyltransferase activity"/>
    <property type="evidence" value="ECO:0007669"/>
    <property type="project" value="InterPro"/>
</dbReference>
<feature type="transmembrane region" description="Helical" evidence="6">
    <location>
        <begin position="7"/>
        <end position="30"/>
    </location>
</feature>
<keyword evidence="3 7" id="KW-0808">Transferase</keyword>
<gene>
    <name evidence="7" type="ORF">ZOSMA_107G00720</name>
</gene>
<dbReference type="EMBL" id="LFYR01000090">
    <property type="protein sequence ID" value="KMZ76074.1"/>
    <property type="molecule type" value="Genomic_DNA"/>
</dbReference>
<reference evidence="8" key="1">
    <citation type="journal article" date="2016" name="Nature">
        <title>The genome of the seagrass Zostera marina reveals angiosperm adaptation to the sea.</title>
        <authorList>
            <person name="Olsen J.L."/>
            <person name="Rouze P."/>
            <person name="Verhelst B."/>
            <person name="Lin Y.-C."/>
            <person name="Bayer T."/>
            <person name="Collen J."/>
            <person name="Dattolo E."/>
            <person name="De Paoli E."/>
            <person name="Dittami S."/>
            <person name="Maumus F."/>
            <person name="Michel G."/>
            <person name="Kersting A."/>
            <person name="Lauritano C."/>
            <person name="Lohaus R."/>
            <person name="Toepel M."/>
            <person name="Tonon T."/>
            <person name="Vanneste K."/>
            <person name="Amirebrahimi M."/>
            <person name="Brakel J."/>
            <person name="Bostroem C."/>
            <person name="Chovatia M."/>
            <person name="Grimwood J."/>
            <person name="Jenkins J.W."/>
            <person name="Jueterbock A."/>
            <person name="Mraz A."/>
            <person name="Stam W.T."/>
            <person name="Tice H."/>
            <person name="Bornberg-Bauer E."/>
            <person name="Green P.J."/>
            <person name="Pearson G.A."/>
            <person name="Procaccini G."/>
            <person name="Duarte C.M."/>
            <person name="Schmutz J."/>
            <person name="Reusch T.B.H."/>
            <person name="Van de Peer Y."/>
        </authorList>
    </citation>
    <scope>NUCLEOTIDE SEQUENCE [LARGE SCALE GENOMIC DNA]</scope>
    <source>
        <strain evidence="8">cv. Finnish</strain>
    </source>
</reference>
<comment type="subcellular location">
    <subcellularLocation>
        <location evidence="1">Membrane</location>
        <topology evidence="1">Single-pass type II membrane protein</topology>
    </subcellularLocation>
</comment>
<keyword evidence="5" id="KW-0325">Glycoprotein</keyword>
<dbReference type="OMA" id="YSWITIE"/>
<proteinExistence type="predicted"/>
<keyword evidence="6" id="KW-1133">Transmembrane helix</keyword>
<name>A0A0K9Q4G4_ZOSMR</name>
<keyword evidence="8" id="KW-1185">Reference proteome</keyword>
<dbReference type="PANTHER" id="PTHR45719">
    <property type="entry name" value="GLYCOSYLTRANSFERASE"/>
    <property type="match status" value="1"/>
</dbReference>
<keyword evidence="6" id="KW-0812">Transmembrane</keyword>
<dbReference type="Pfam" id="PF02485">
    <property type="entry name" value="Branch"/>
    <property type="match status" value="1"/>
</dbReference>
<evidence type="ECO:0000256" key="4">
    <source>
        <dbReference type="ARBA" id="ARBA00023136"/>
    </source>
</evidence>
<dbReference type="OrthoDB" id="2019572at2759"/>
<dbReference type="PANTHER" id="PTHR45719:SF7">
    <property type="entry name" value="OS01G0201100 PROTEIN"/>
    <property type="match status" value="1"/>
</dbReference>
<evidence type="ECO:0000256" key="2">
    <source>
        <dbReference type="ARBA" id="ARBA00022676"/>
    </source>
</evidence>
<evidence type="ECO:0000313" key="8">
    <source>
        <dbReference type="Proteomes" id="UP000036987"/>
    </source>
</evidence>
<protein>
    <submittedName>
        <fullName evidence="7">Xylosyltransferase, family GT14</fullName>
    </submittedName>
</protein>
<evidence type="ECO:0000313" key="7">
    <source>
        <dbReference type="EMBL" id="KMZ76074.1"/>
    </source>
</evidence>
<accession>A0A0K9Q4G4</accession>
<dbReference type="GO" id="GO:0016020">
    <property type="term" value="C:membrane"/>
    <property type="evidence" value="ECO:0007669"/>
    <property type="project" value="UniProtKB-SubCell"/>
</dbReference>